<feature type="transmembrane region" description="Helical" evidence="1">
    <location>
        <begin position="15"/>
        <end position="36"/>
    </location>
</feature>
<gene>
    <name evidence="2" type="ORF">ACFPZN_45855</name>
</gene>
<dbReference type="RefSeq" id="WP_378289541.1">
    <property type="nucleotide sequence ID" value="NZ_JBHSON010000101.1"/>
</dbReference>
<evidence type="ECO:0000313" key="3">
    <source>
        <dbReference type="Proteomes" id="UP001596074"/>
    </source>
</evidence>
<comment type="caution">
    <text evidence="2">The sequence shown here is derived from an EMBL/GenBank/DDBJ whole genome shotgun (WGS) entry which is preliminary data.</text>
</comment>
<evidence type="ECO:0000313" key="2">
    <source>
        <dbReference type="EMBL" id="MFC5752986.1"/>
    </source>
</evidence>
<name>A0ABW1AEL6_9ACTN</name>
<protein>
    <submittedName>
        <fullName evidence="2">Uncharacterized protein</fullName>
    </submittedName>
</protein>
<proteinExistence type="predicted"/>
<keyword evidence="1" id="KW-1133">Transmembrane helix</keyword>
<keyword evidence="1" id="KW-0472">Membrane</keyword>
<keyword evidence="1" id="KW-0812">Transmembrane</keyword>
<keyword evidence="3" id="KW-1185">Reference proteome</keyword>
<reference evidence="3" key="1">
    <citation type="journal article" date="2019" name="Int. J. Syst. Evol. Microbiol.">
        <title>The Global Catalogue of Microorganisms (GCM) 10K type strain sequencing project: providing services to taxonomists for standard genome sequencing and annotation.</title>
        <authorList>
            <consortium name="The Broad Institute Genomics Platform"/>
            <consortium name="The Broad Institute Genome Sequencing Center for Infectious Disease"/>
            <person name="Wu L."/>
            <person name="Ma J."/>
        </authorList>
    </citation>
    <scope>NUCLEOTIDE SEQUENCE [LARGE SCALE GENOMIC DNA]</scope>
    <source>
        <strain evidence="3">KCTC 42087</strain>
    </source>
</reference>
<dbReference type="Proteomes" id="UP001596074">
    <property type="component" value="Unassembled WGS sequence"/>
</dbReference>
<evidence type="ECO:0000256" key="1">
    <source>
        <dbReference type="SAM" id="Phobius"/>
    </source>
</evidence>
<accession>A0ABW1AEL6</accession>
<organism evidence="2 3">
    <name type="scientific">Actinomadura rugatobispora</name>
    <dbReference type="NCBI Taxonomy" id="1994"/>
    <lineage>
        <taxon>Bacteria</taxon>
        <taxon>Bacillati</taxon>
        <taxon>Actinomycetota</taxon>
        <taxon>Actinomycetes</taxon>
        <taxon>Streptosporangiales</taxon>
        <taxon>Thermomonosporaceae</taxon>
        <taxon>Actinomadura</taxon>
    </lineage>
</organism>
<dbReference type="EMBL" id="JBHSON010000101">
    <property type="protein sequence ID" value="MFC5752986.1"/>
    <property type="molecule type" value="Genomic_DNA"/>
</dbReference>
<sequence length="90" mass="9757">MSLLMAAANDSGPSVAAWLLLAVVFGGGYIVHCLIWPFRACSKCGGGGRFRSASGRAWRYCDKCGGCAAEVRPGRRLWTYLTKTRDKGNR</sequence>